<dbReference type="GeneID" id="303367775"/>
<dbReference type="PANTHER" id="PTHR21392:SF0">
    <property type="entry name" value="TRNA-URIDINE AMINOCARBOXYPROPYLTRANSFERASE 2"/>
    <property type="match status" value="1"/>
</dbReference>
<organism evidence="7 8">
    <name type="scientific">Treponema berlinense</name>
    <dbReference type="NCBI Taxonomy" id="225004"/>
    <lineage>
        <taxon>Bacteria</taxon>
        <taxon>Pseudomonadati</taxon>
        <taxon>Spirochaetota</taxon>
        <taxon>Spirochaetia</taxon>
        <taxon>Spirochaetales</taxon>
        <taxon>Treponemataceae</taxon>
        <taxon>Treponema</taxon>
    </lineage>
</organism>
<dbReference type="EC" id="2.5.1.25" evidence="1"/>
<accession>A0A1T4PGT0</accession>
<evidence type="ECO:0000256" key="3">
    <source>
        <dbReference type="ARBA" id="ARBA00022691"/>
    </source>
</evidence>
<feature type="domain" description="DTW" evidence="6">
    <location>
        <begin position="1"/>
        <end position="200"/>
    </location>
</feature>
<keyword evidence="8" id="KW-1185">Reference proteome</keyword>
<dbReference type="PANTHER" id="PTHR21392">
    <property type="entry name" value="TRNA-URIDINE AMINOCARBOXYPROPYLTRANSFERASE 2"/>
    <property type="match status" value="1"/>
</dbReference>
<evidence type="ECO:0000259" key="6">
    <source>
        <dbReference type="SMART" id="SM01144"/>
    </source>
</evidence>
<dbReference type="Proteomes" id="UP000190395">
    <property type="component" value="Unassembled WGS sequence"/>
</dbReference>
<dbReference type="RefSeq" id="WP_078931388.1">
    <property type="nucleotide sequence ID" value="NZ_CAMEQG010000001.1"/>
</dbReference>
<proteinExistence type="inferred from homology"/>
<comment type="similarity">
    <text evidence="5">Belongs to the TDD superfamily. DTWD2 family.</text>
</comment>
<sequence>MRDFCYKCFRPKDSCVCEVLKPFDPGIKFVFLMHPKEAKRQRTGTGRIAHAGLIDSEIIMGIDFTKNERLCGLLQDPQYFPVLLYPDQNAWNSKKEGFKEELNGRKLLAIIIDSTWFCSKKMIKLSTNIMALPKLSFSGEYRSIFTFKREPHPECVSTIETCYYLIREFQESGLIEKTSNPESLMDAFKMMIKFQLQKENDRIAGLLPNTHANDYKFTKKKEIPDF</sequence>
<dbReference type="SMART" id="SM01144">
    <property type="entry name" value="DTW"/>
    <property type="match status" value="1"/>
</dbReference>
<evidence type="ECO:0000256" key="2">
    <source>
        <dbReference type="ARBA" id="ARBA00022679"/>
    </source>
</evidence>
<dbReference type="AlphaFoldDB" id="A0A1T4PGT0"/>
<keyword evidence="4" id="KW-0819">tRNA processing</keyword>
<evidence type="ECO:0000313" key="8">
    <source>
        <dbReference type="Proteomes" id="UP000190395"/>
    </source>
</evidence>
<keyword evidence="2" id="KW-0808">Transferase</keyword>
<evidence type="ECO:0000313" key="7">
    <source>
        <dbReference type="EMBL" id="SJZ89988.1"/>
    </source>
</evidence>
<protein>
    <recommendedName>
        <fullName evidence="1">tRNA-uridine aminocarboxypropyltransferase</fullName>
        <ecNumber evidence="1">2.5.1.25</ecNumber>
    </recommendedName>
</protein>
<dbReference type="GO" id="GO:0008033">
    <property type="term" value="P:tRNA processing"/>
    <property type="evidence" value="ECO:0007669"/>
    <property type="project" value="UniProtKB-KW"/>
</dbReference>
<evidence type="ECO:0000256" key="5">
    <source>
        <dbReference type="ARBA" id="ARBA00034489"/>
    </source>
</evidence>
<evidence type="ECO:0000256" key="4">
    <source>
        <dbReference type="ARBA" id="ARBA00022694"/>
    </source>
</evidence>
<name>A0A1T4PGT0_9SPIR</name>
<reference evidence="7 8" key="1">
    <citation type="submission" date="2017-02" db="EMBL/GenBank/DDBJ databases">
        <authorList>
            <person name="Peterson S.W."/>
        </authorList>
    </citation>
    <scope>NUCLEOTIDE SEQUENCE [LARGE SCALE GENOMIC DNA]</scope>
    <source>
        <strain evidence="7 8">ATCC BAA-909</strain>
    </source>
</reference>
<gene>
    <name evidence="7" type="ORF">SAMN02745152_01543</name>
</gene>
<dbReference type="Pfam" id="PF03942">
    <property type="entry name" value="DTW"/>
    <property type="match status" value="1"/>
</dbReference>
<keyword evidence="3" id="KW-0949">S-adenosyl-L-methionine</keyword>
<dbReference type="GO" id="GO:0016432">
    <property type="term" value="F:tRNA-uridine aminocarboxypropyltransferase activity"/>
    <property type="evidence" value="ECO:0007669"/>
    <property type="project" value="UniProtKB-EC"/>
</dbReference>
<dbReference type="EMBL" id="FUXC01000009">
    <property type="protein sequence ID" value="SJZ89988.1"/>
    <property type="molecule type" value="Genomic_DNA"/>
</dbReference>
<dbReference type="OrthoDB" id="268835at2"/>
<evidence type="ECO:0000256" key="1">
    <source>
        <dbReference type="ARBA" id="ARBA00012386"/>
    </source>
</evidence>
<dbReference type="InterPro" id="IPR039262">
    <property type="entry name" value="DTWD2/TAPT"/>
</dbReference>
<dbReference type="InterPro" id="IPR005636">
    <property type="entry name" value="DTW"/>
</dbReference>